<organism evidence="4">
    <name type="scientific">Triticum urartu</name>
    <name type="common">Red wild einkorn</name>
    <name type="synonym">Crithodium urartu</name>
    <dbReference type="NCBI Taxonomy" id="4572"/>
    <lineage>
        <taxon>Eukaryota</taxon>
        <taxon>Viridiplantae</taxon>
        <taxon>Streptophyta</taxon>
        <taxon>Embryophyta</taxon>
        <taxon>Tracheophyta</taxon>
        <taxon>Spermatophyta</taxon>
        <taxon>Magnoliopsida</taxon>
        <taxon>Liliopsida</taxon>
        <taxon>Poales</taxon>
        <taxon>Poaceae</taxon>
        <taxon>BOP clade</taxon>
        <taxon>Pooideae</taxon>
        <taxon>Triticodae</taxon>
        <taxon>Triticeae</taxon>
        <taxon>Triticinae</taxon>
        <taxon>Triticum</taxon>
    </lineage>
</organism>
<feature type="region of interest" description="Disordered" evidence="2">
    <location>
        <begin position="203"/>
        <end position="401"/>
    </location>
</feature>
<gene>
    <name evidence="4" type="ORF">TRIUR3_21760</name>
</gene>
<dbReference type="OMA" id="NWINTRP"/>
<evidence type="ECO:0000256" key="1">
    <source>
        <dbReference type="ARBA" id="ARBA00022946"/>
    </source>
</evidence>
<dbReference type="GO" id="GO:0080156">
    <property type="term" value="P:mitochondrial mRNA modification"/>
    <property type="evidence" value="ECO:0007669"/>
    <property type="project" value="TreeGrafter"/>
</dbReference>
<dbReference type="InterPro" id="IPR054059">
    <property type="entry name" value="MORF/ORRM1/DAG-like_MORF"/>
</dbReference>
<sequence length="648" mass="70050">MAMASRAVLLSRLSPLPAATSRFLLRPLAAAASLLPAATSPVQAAARGAVRCFATQPATSSLRDSSPNWSNRPPKETILLDGCDFEHWLVVMEPPAGDAANPDITRDEIIDSYIKTLAQVVGSEQEARQKIYSVSTRHYFAFGALVSEELSYKLKELPKVRWVLPDSYLDVRNKDYGGEPFIGGEAVPYDPKYHEEWVRNNARANERSRRSDRPRNFDRSRNFERRTENMQNFQNRDAPPGQQGFNGPPPGQNPGSMPPPPPPSQNCGNVPPPYTPGGPSNYQPQMQNPQAAYTPGGAPQMPNPQTGYAPGGAPQMPNPQTGYAPGRPPHMPNQQAGYVPSGASNYQQGGQAGYQGGPAGHQGGNQVYPRGNLPGGPGPAHPGSSPGYQGANAPPREGYGYPGGYNSSAPGGYNQQIFGDAHTVGGDVPVDDEGAYGDFVNFKMICRLNLSEVLIGVRPLVSAIECQSCQSQQIITQVATFYYQFQFVENMVATFDCWLQQMVVGVPASPGAGCSTTTSDTSSPTSIGAPSQLLSTLVLVNVHPGCSDDVSMFQHMVPASIVSPASGPFFSTQGGCQLEHYRPLSPMPFGVGRSSLVEVALELEPMEESVVLRWRREVLRLSFTTTYVRRCQWVIRTTLLLLDCFTRG</sequence>
<feature type="compositionally biased region" description="Polar residues" evidence="2">
    <location>
        <begin position="278"/>
        <end position="291"/>
    </location>
</feature>
<accession>M8A8B3</accession>
<reference evidence="4" key="1">
    <citation type="journal article" date="2013" name="Nature">
        <title>Draft genome of the wheat A-genome progenitor Triticum urartu.</title>
        <authorList>
            <person name="Ling H.Q."/>
            <person name="Zhao S."/>
            <person name="Liu D."/>
            <person name="Wang J."/>
            <person name="Sun H."/>
            <person name="Zhang C."/>
            <person name="Fan H."/>
            <person name="Li D."/>
            <person name="Dong L."/>
            <person name="Tao Y."/>
            <person name="Gao C."/>
            <person name="Wu H."/>
            <person name="Li Y."/>
            <person name="Cui Y."/>
            <person name="Guo X."/>
            <person name="Zheng S."/>
            <person name="Wang B."/>
            <person name="Yu K."/>
            <person name="Liang Q."/>
            <person name="Yang W."/>
            <person name="Lou X."/>
            <person name="Chen J."/>
            <person name="Feng M."/>
            <person name="Jian J."/>
            <person name="Zhang X."/>
            <person name="Luo G."/>
            <person name="Jiang Y."/>
            <person name="Liu J."/>
            <person name="Wang Z."/>
            <person name="Sha Y."/>
            <person name="Zhang B."/>
            <person name="Wu H."/>
            <person name="Tang D."/>
            <person name="Shen Q."/>
            <person name="Xue P."/>
            <person name="Zou S."/>
            <person name="Wang X."/>
            <person name="Liu X."/>
            <person name="Wang F."/>
            <person name="Yang Y."/>
            <person name="An X."/>
            <person name="Dong Z."/>
            <person name="Zhang K."/>
            <person name="Zhang X."/>
            <person name="Luo M.C."/>
            <person name="Dvorak J."/>
            <person name="Tong Y."/>
            <person name="Wang J."/>
            <person name="Yang H."/>
            <person name="Li Z."/>
            <person name="Wang D."/>
            <person name="Zhang A."/>
            <person name="Wang J."/>
        </authorList>
    </citation>
    <scope>NUCLEOTIDE SEQUENCE</scope>
</reference>
<dbReference type="Pfam" id="PF21864">
    <property type="entry name" value="MORF_dom"/>
    <property type="match status" value="1"/>
</dbReference>
<dbReference type="STRING" id="4572.M8A8B3"/>
<dbReference type="GO" id="GO:0016554">
    <property type="term" value="P:cytidine to uridine editing"/>
    <property type="evidence" value="ECO:0007669"/>
    <property type="project" value="InterPro"/>
</dbReference>
<feature type="domain" description="MORF/ORRM1/DAG-like MORF" evidence="3">
    <location>
        <begin position="85"/>
        <end position="181"/>
    </location>
</feature>
<evidence type="ECO:0000313" key="4">
    <source>
        <dbReference type="EMBL" id="EMS56704.1"/>
    </source>
</evidence>
<protein>
    <recommendedName>
        <fullName evidence="3">MORF/ORRM1/DAG-like MORF domain-containing protein</fullName>
    </recommendedName>
</protein>
<dbReference type="EMBL" id="KD155124">
    <property type="protein sequence ID" value="EMS56704.1"/>
    <property type="molecule type" value="Genomic_DNA"/>
</dbReference>
<evidence type="ECO:0000256" key="2">
    <source>
        <dbReference type="SAM" id="MobiDB-lite"/>
    </source>
</evidence>
<keyword evidence="1" id="KW-0809">Transit peptide</keyword>
<feature type="compositionally biased region" description="Gly residues" evidence="2">
    <location>
        <begin position="350"/>
        <end position="363"/>
    </location>
</feature>
<feature type="compositionally biased region" description="Pro residues" evidence="2">
    <location>
        <begin position="247"/>
        <end position="276"/>
    </location>
</feature>
<dbReference type="eggNOG" id="ENOG502QS63">
    <property type="taxonomic scope" value="Eukaryota"/>
</dbReference>
<name>M8A8B3_TRIUA</name>
<dbReference type="PANTHER" id="PTHR31346:SF4">
    <property type="entry name" value="MULTIPLE ORGANELLAR RNA EDITING FACTOR 8, CHLOROPLASTIC_MITOCHONDRIAL"/>
    <property type="match status" value="1"/>
</dbReference>
<dbReference type="GO" id="GO:0005739">
    <property type="term" value="C:mitochondrion"/>
    <property type="evidence" value="ECO:0007669"/>
    <property type="project" value="TreeGrafter"/>
</dbReference>
<proteinExistence type="predicted"/>
<evidence type="ECO:0000259" key="3">
    <source>
        <dbReference type="Pfam" id="PF21864"/>
    </source>
</evidence>
<feature type="compositionally biased region" description="Basic and acidic residues" evidence="2">
    <location>
        <begin position="203"/>
        <end position="228"/>
    </location>
</feature>
<dbReference type="PANTHER" id="PTHR31346">
    <property type="entry name" value="MULTIPLE ORGANELLAR RNA EDITING FACTOR 2, CHLOROPLASTIC-RELATED-RELATED"/>
    <property type="match status" value="1"/>
</dbReference>
<dbReference type="AlphaFoldDB" id="M8A8B3"/>
<dbReference type="InterPro" id="IPR039206">
    <property type="entry name" value="MORF/ORRM1/DAG-like"/>
</dbReference>